<dbReference type="Proteomes" id="UP001558652">
    <property type="component" value="Unassembled WGS sequence"/>
</dbReference>
<feature type="transmembrane region" description="Helical" evidence="15">
    <location>
        <begin position="544"/>
        <end position="562"/>
    </location>
</feature>
<feature type="compositionally biased region" description="Pro residues" evidence="14">
    <location>
        <begin position="10"/>
        <end position="26"/>
    </location>
</feature>
<dbReference type="GO" id="GO:0034703">
    <property type="term" value="C:cation channel complex"/>
    <property type="evidence" value="ECO:0007669"/>
    <property type="project" value="UniProtKB-ARBA"/>
</dbReference>
<dbReference type="Pfam" id="PF12796">
    <property type="entry name" value="Ank_2"/>
    <property type="match status" value="2"/>
</dbReference>
<name>A0ABD0YSH4_9HEMI</name>
<dbReference type="SUPFAM" id="SSF48403">
    <property type="entry name" value="Ankyrin repeat"/>
    <property type="match status" value="1"/>
</dbReference>
<keyword evidence="5" id="KW-0677">Repeat</keyword>
<comment type="caution">
    <text evidence="17">The sequence shown here is derived from an EMBL/GenBank/DDBJ whole genome shotgun (WGS) entry which is preliminary data.</text>
</comment>
<feature type="transmembrane region" description="Helical" evidence="15">
    <location>
        <begin position="507"/>
        <end position="524"/>
    </location>
</feature>
<keyword evidence="18" id="KW-1185">Reference proteome</keyword>
<gene>
    <name evidence="17" type="ORF">AAG570_008977</name>
</gene>
<feature type="repeat" description="ANK" evidence="12">
    <location>
        <begin position="242"/>
        <end position="274"/>
    </location>
</feature>
<dbReference type="InterPro" id="IPR002110">
    <property type="entry name" value="Ankyrin_rpt"/>
</dbReference>
<evidence type="ECO:0000313" key="18">
    <source>
        <dbReference type="Proteomes" id="UP001558652"/>
    </source>
</evidence>
<keyword evidence="7 12" id="KW-0040">ANK repeat</keyword>
<evidence type="ECO:0000256" key="2">
    <source>
        <dbReference type="ARBA" id="ARBA00022448"/>
    </source>
</evidence>
<dbReference type="PANTHER" id="PTHR47143">
    <property type="entry name" value="TRANSIENT RECEPTOR POTENTIAL CATION CHANNEL PROTEIN PAINLESS"/>
    <property type="match status" value="1"/>
</dbReference>
<dbReference type="SMART" id="SM00248">
    <property type="entry name" value="ANK"/>
    <property type="match status" value="7"/>
</dbReference>
<keyword evidence="13" id="KW-0175">Coiled coil</keyword>
<dbReference type="Pfam" id="PF00520">
    <property type="entry name" value="Ion_trans"/>
    <property type="match status" value="1"/>
</dbReference>
<sequence length="805" mass="90728">MVSKRQILPRPVPPAPPTPSAPPAPFAAPELPSLDSGQTQDVIRALLEKGAKLPKANVILKEGSVINQTMMTVTTLHTAVAHQDLDLIDLLLSRDACMMTWNEYGDTALHLAVRLELLEPLKKMLCREVPWPIVDVRDIKGQTPLHLAVKQQWAEGVSFLLEMGADVKTTSNDSERAVVNNHLTCVELLCEYNADVSNGLPGDYSLVHIAAENNFPEIVSFLLRDRRVGYKLRDSRCRQEKGGLTPLHLAARAGHTPCVEELLKAGANLLLTTTEEPMRSSTALHLAAREGFVETVQTILDFDLTKQTLKATDEDKWYPLHVAAMNGHGNCVRVMLRHGADIAAAIPDETGLRSGLEIIMYCVPQAVEFLVEIFDSYIENNKRAINDPECEIEVKYDILIPEGTSKKQMGVLNELLNNGRQKLQEELLLHPIVETFVWLKWRKLRGYFFCLMAFFFIFTLSLTSLSILHYVIKKYYLRDYESGVKWFVFLGTWAVGIMNPGGEWARFAAAVTVLLAWTELLFLLSRCPSWGFYALMFSKVAKNVLSTFTFIIVGFAFSFMILNENLKEPFHNFWHAIVKVLIMMIEPDYGDTFENTLEINVISQAIFVTFVILISIVLMNLMVGLAVSDISILEAQGRTERLAKQIGFLSLLELLVYNDCLIKCLPKCLRIALEKRRCVSPSVIIRPATPLNSVFQQLPRDIRESVLEKVAAQLSKANAIDVKECLQKLDNEAKKHPKDVKKTSFSNSSHLSRDSTVTEKLYDNEIKMNLKAIMKEIAELRNEVRGKRNVATEMYRLPQETTVLV</sequence>
<keyword evidence="10" id="KW-0325">Glycoprotein</keyword>
<keyword evidence="4 15" id="KW-0812">Transmembrane</keyword>
<protein>
    <recommendedName>
        <fullName evidence="16">Ion transport domain-containing protein</fullName>
    </recommendedName>
</protein>
<dbReference type="PROSITE" id="PS50297">
    <property type="entry name" value="ANK_REP_REGION"/>
    <property type="match status" value="3"/>
</dbReference>
<evidence type="ECO:0000256" key="8">
    <source>
        <dbReference type="ARBA" id="ARBA00023065"/>
    </source>
</evidence>
<dbReference type="InterPro" id="IPR036770">
    <property type="entry name" value="Ankyrin_rpt-contain_sf"/>
</dbReference>
<dbReference type="InterPro" id="IPR005821">
    <property type="entry name" value="Ion_trans_dom"/>
</dbReference>
<proteinExistence type="predicted"/>
<keyword evidence="11" id="KW-0407">Ion channel</keyword>
<evidence type="ECO:0000256" key="11">
    <source>
        <dbReference type="ARBA" id="ARBA00023303"/>
    </source>
</evidence>
<dbReference type="AlphaFoldDB" id="A0ABD0YSH4"/>
<dbReference type="PANTHER" id="PTHR47143:SF1">
    <property type="entry name" value="ION_TRANS DOMAIN-CONTAINING PROTEIN"/>
    <property type="match status" value="1"/>
</dbReference>
<feature type="region of interest" description="Disordered" evidence="14">
    <location>
        <begin position="1"/>
        <end position="33"/>
    </location>
</feature>
<evidence type="ECO:0000256" key="9">
    <source>
        <dbReference type="ARBA" id="ARBA00023136"/>
    </source>
</evidence>
<dbReference type="InterPro" id="IPR052076">
    <property type="entry name" value="TRP_cation_channel"/>
</dbReference>
<evidence type="ECO:0000256" key="1">
    <source>
        <dbReference type="ARBA" id="ARBA00004141"/>
    </source>
</evidence>
<dbReference type="PRINTS" id="PR01415">
    <property type="entry name" value="ANKYRIN"/>
</dbReference>
<evidence type="ECO:0000256" key="15">
    <source>
        <dbReference type="SAM" id="Phobius"/>
    </source>
</evidence>
<feature type="coiled-coil region" evidence="13">
    <location>
        <begin position="763"/>
        <end position="790"/>
    </location>
</feature>
<keyword evidence="9 15" id="KW-0472">Membrane</keyword>
<feature type="domain" description="Ion transport" evidence="16">
    <location>
        <begin position="449"/>
        <end position="635"/>
    </location>
</feature>
<dbReference type="EMBL" id="JBFDAA010000003">
    <property type="protein sequence ID" value="KAL1138915.1"/>
    <property type="molecule type" value="Genomic_DNA"/>
</dbReference>
<evidence type="ECO:0000259" key="16">
    <source>
        <dbReference type="Pfam" id="PF00520"/>
    </source>
</evidence>
<comment type="subcellular location">
    <subcellularLocation>
        <location evidence="1">Membrane</location>
        <topology evidence="1">Multi-pass membrane protein</topology>
    </subcellularLocation>
</comment>
<feature type="transmembrane region" description="Helical" evidence="15">
    <location>
        <begin position="447"/>
        <end position="472"/>
    </location>
</feature>
<evidence type="ECO:0000256" key="3">
    <source>
        <dbReference type="ARBA" id="ARBA00022606"/>
    </source>
</evidence>
<keyword evidence="3" id="KW-0716">Sensory transduction</keyword>
<evidence type="ECO:0000256" key="12">
    <source>
        <dbReference type="PROSITE-ProRule" id="PRU00023"/>
    </source>
</evidence>
<evidence type="ECO:0000256" key="4">
    <source>
        <dbReference type="ARBA" id="ARBA00022692"/>
    </source>
</evidence>
<feature type="repeat" description="ANK" evidence="12">
    <location>
        <begin position="140"/>
        <end position="172"/>
    </location>
</feature>
<evidence type="ECO:0000256" key="14">
    <source>
        <dbReference type="SAM" id="MobiDB-lite"/>
    </source>
</evidence>
<evidence type="ECO:0000313" key="17">
    <source>
        <dbReference type="EMBL" id="KAL1138915.1"/>
    </source>
</evidence>
<keyword evidence="6 15" id="KW-1133">Transmembrane helix</keyword>
<evidence type="ECO:0000256" key="6">
    <source>
        <dbReference type="ARBA" id="ARBA00022989"/>
    </source>
</evidence>
<dbReference type="Pfam" id="PF00023">
    <property type="entry name" value="Ank"/>
    <property type="match status" value="1"/>
</dbReference>
<feature type="repeat" description="ANK" evidence="12">
    <location>
        <begin position="315"/>
        <end position="342"/>
    </location>
</feature>
<evidence type="ECO:0000256" key="13">
    <source>
        <dbReference type="SAM" id="Coils"/>
    </source>
</evidence>
<feature type="transmembrane region" description="Helical" evidence="15">
    <location>
        <begin position="484"/>
        <end position="500"/>
    </location>
</feature>
<evidence type="ECO:0000256" key="10">
    <source>
        <dbReference type="ARBA" id="ARBA00023180"/>
    </source>
</evidence>
<reference evidence="17 18" key="1">
    <citation type="submission" date="2024-07" db="EMBL/GenBank/DDBJ databases">
        <title>Chromosome-level genome assembly of the water stick insect Ranatra chinensis (Heteroptera: Nepidae).</title>
        <authorList>
            <person name="Liu X."/>
        </authorList>
    </citation>
    <scope>NUCLEOTIDE SEQUENCE [LARGE SCALE GENOMIC DNA]</scope>
    <source>
        <strain evidence="17">Cailab_2021Rc</strain>
        <tissue evidence="17">Muscle</tissue>
    </source>
</reference>
<keyword evidence="8" id="KW-0406">Ion transport</keyword>
<evidence type="ECO:0000256" key="7">
    <source>
        <dbReference type="ARBA" id="ARBA00023043"/>
    </source>
</evidence>
<dbReference type="GO" id="GO:0034220">
    <property type="term" value="P:monoatomic ion transmembrane transport"/>
    <property type="evidence" value="ECO:0007669"/>
    <property type="project" value="UniProtKB-KW"/>
</dbReference>
<dbReference type="PROSITE" id="PS50088">
    <property type="entry name" value="ANK_REPEAT"/>
    <property type="match status" value="3"/>
</dbReference>
<feature type="transmembrane region" description="Helical" evidence="15">
    <location>
        <begin position="605"/>
        <end position="628"/>
    </location>
</feature>
<evidence type="ECO:0000256" key="5">
    <source>
        <dbReference type="ARBA" id="ARBA00022737"/>
    </source>
</evidence>
<organism evidence="17 18">
    <name type="scientific">Ranatra chinensis</name>
    <dbReference type="NCBI Taxonomy" id="642074"/>
    <lineage>
        <taxon>Eukaryota</taxon>
        <taxon>Metazoa</taxon>
        <taxon>Ecdysozoa</taxon>
        <taxon>Arthropoda</taxon>
        <taxon>Hexapoda</taxon>
        <taxon>Insecta</taxon>
        <taxon>Pterygota</taxon>
        <taxon>Neoptera</taxon>
        <taxon>Paraneoptera</taxon>
        <taxon>Hemiptera</taxon>
        <taxon>Heteroptera</taxon>
        <taxon>Panheteroptera</taxon>
        <taxon>Nepomorpha</taxon>
        <taxon>Nepidae</taxon>
        <taxon>Ranatrinae</taxon>
        <taxon>Ranatra</taxon>
    </lineage>
</organism>
<accession>A0ABD0YSH4</accession>
<dbReference type="Gene3D" id="1.25.40.20">
    <property type="entry name" value="Ankyrin repeat-containing domain"/>
    <property type="match status" value="2"/>
</dbReference>
<keyword evidence="2" id="KW-0813">Transport</keyword>